<dbReference type="PROSITE" id="PS51898">
    <property type="entry name" value="TYR_RECOMBINASE"/>
    <property type="match status" value="1"/>
</dbReference>
<dbReference type="EMBL" id="BAABDI010000001">
    <property type="protein sequence ID" value="GAA3959527.1"/>
    <property type="molecule type" value="Genomic_DNA"/>
</dbReference>
<accession>A0ABP7P5D2</accession>
<dbReference type="CDD" id="cd01185">
    <property type="entry name" value="INTN1_C_like"/>
    <property type="match status" value="1"/>
</dbReference>
<dbReference type="InterPro" id="IPR050090">
    <property type="entry name" value="Tyrosine_recombinase_XerCD"/>
</dbReference>
<evidence type="ECO:0000259" key="8">
    <source>
        <dbReference type="PROSITE" id="PS51900"/>
    </source>
</evidence>
<dbReference type="Proteomes" id="UP001501556">
    <property type="component" value="Unassembled WGS sequence"/>
</dbReference>
<evidence type="ECO:0000256" key="2">
    <source>
        <dbReference type="ARBA" id="ARBA00022908"/>
    </source>
</evidence>
<dbReference type="PANTHER" id="PTHR30349">
    <property type="entry name" value="PHAGE INTEGRASE-RELATED"/>
    <property type="match status" value="1"/>
</dbReference>
<feature type="compositionally biased region" description="Low complexity" evidence="6">
    <location>
        <begin position="106"/>
        <end position="119"/>
    </location>
</feature>
<evidence type="ECO:0000256" key="5">
    <source>
        <dbReference type="PROSITE-ProRule" id="PRU01248"/>
    </source>
</evidence>
<feature type="domain" description="Tyr recombinase" evidence="7">
    <location>
        <begin position="225"/>
        <end position="412"/>
    </location>
</feature>
<dbReference type="SUPFAM" id="SSF56349">
    <property type="entry name" value="DNA breaking-rejoining enzymes"/>
    <property type="match status" value="1"/>
</dbReference>
<keyword evidence="10" id="KW-1185">Reference proteome</keyword>
<keyword evidence="3 5" id="KW-0238">DNA-binding</keyword>
<keyword evidence="4" id="KW-0233">DNA recombination</keyword>
<dbReference type="InterPro" id="IPR011010">
    <property type="entry name" value="DNA_brk_join_enz"/>
</dbReference>
<dbReference type="Pfam" id="PF00589">
    <property type="entry name" value="Phage_integrase"/>
    <property type="match status" value="1"/>
</dbReference>
<feature type="domain" description="Core-binding (CB)" evidence="8">
    <location>
        <begin position="125"/>
        <end position="207"/>
    </location>
</feature>
<dbReference type="Pfam" id="PF17293">
    <property type="entry name" value="Arm-DNA-bind_5"/>
    <property type="match status" value="1"/>
</dbReference>
<evidence type="ECO:0000256" key="1">
    <source>
        <dbReference type="ARBA" id="ARBA00008857"/>
    </source>
</evidence>
<dbReference type="InterPro" id="IPR035386">
    <property type="entry name" value="Arm-DNA-bind_5"/>
</dbReference>
<name>A0ABP7P5D2_9BACT</name>
<dbReference type="PROSITE" id="PS51900">
    <property type="entry name" value="CB"/>
    <property type="match status" value="1"/>
</dbReference>
<evidence type="ECO:0000256" key="4">
    <source>
        <dbReference type="ARBA" id="ARBA00023172"/>
    </source>
</evidence>
<proteinExistence type="inferred from homology"/>
<organism evidence="9 10">
    <name type="scientific">Hymenobacter antarcticus</name>
    <dbReference type="NCBI Taxonomy" id="486270"/>
    <lineage>
        <taxon>Bacteria</taxon>
        <taxon>Pseudomonadati</taxon>
        <taxon>Bacteroidota</taxon>
        <taxon>Cytophagia</taxon>
        <taxon>Cytophagales</taxon>
        <taxon>Hymenobacteraceae</taxon>
        <taxon>Hymenobacter</taxon>
    </lineage>
</organism>
<protein>
    <submittedName>
        <fullName evidence="9">Site-specific integrase</fullName>
    </submittedName>
</protein>
<dbReference type="RefSeq" id="WP_345120265.1">
    <property type="nucleotide sequence ID" value="NZ_BAABDI010000001.1"/>
</dbReference>
<dbReference type="InterPro" id="IPR044068">
    <property type="entry name" value="CB"/>
</dbReference>
<evidence type="ECO:0000256" key="6">
    <source>
        <dbReference type="SAM" id="MobiDB-lite"/>
    </source>
</evidence>
<keyword evidence="2" id="KW-0229">DNA integration</keyword>
<evidence type="ECO:0000313" key="9">
    <source>
        <dbReference type="EMBL" id="GAA3959527.1"/>
    </source>
</evidence>
<sequence length="416" mass="47023">MAKVTFLLYNPAADKPTPIIASITFDGQRHKVYVGISLLPKQWDKSDQKALTRGYAHTNNGKINDTLENTRKRLTKCYDDHRAVGTLPSLATLKKVAEPVETAPVTESEAATSEPTTPAGPDFFTTFSQWIESRSLTQSPNTLRTYRTSLRHLRDLQQLEGYAVDFATVGNGFAERFARYLLTKRNLVDSAVHKNLFRLKHFLNWALDNGYPVIADPKKFSWQHREPDILTLTRQEVQRLADLDLSARPALDNARALFMLGVYTGLRFSDVAALRPEHIQADRLRVTTQKTRLTVTIPVRPEARPLLARVTEGTLRPLANQKLNGHLKELARLAEINAPTERVRYAGGQRRATTAPKYEFVTTHTARRTFVTLALEAGVRPEVVMRITGHKSLSAFRRYVNITEDTMLDEFSRAFA</sequence>
<comment type="caution">
    <text evidence="9">The sequence shown here is derived from an EMBL/GenBank/DDBJ whole genome shotgun (WGS) entry which is preliminary data.</text>
</comment>
<evidence type="ECO:0000313" key="10">
    <source>
        <dbReference type="Proteomes" id="UP001501556"/>
    </source>
</evidence>
<feature type="region of interest" description="Disordered" evidence="6">
    <location>
        <begin position="101"/>
        <end position="120"/>
    </location>
</feature>
<dbReference type="Gene3D" id="1.10.150.130">
    <property type="match status" value="1"/>
</dbReference>
<evidence type="ECO:0000256" key="3">
    <source>
        <dbReference type="ARBA" id="ARBA00023125"/>
    </source>
</evidence>
<dbReference type="Pfam" id="PF13102">
    <property type="entry name" value="Phage_int_SAM_5"/>
    <property type="match status" value="1"/>
</dbReference>
<dbReference type="InterPro" id="IPR013762">
    <property type="entry name" value="Integrase-like_cat_sf"/>
</dbReference>
<gene>
    <name evidence="9" type="ORF">GCM10022407_03320</name>
</gene>
<evidence type="ECO:0000259" key="7">
    <source>
        <dbReference type="PROSITE" id="PS51898"/>
    </source>
</evidence>
<dbReference type="Gene3D" id="1.10.443.10">
    <property type="entry name" value="Intergrase catalytic core"/>
    <property type="match status" value="1"/>
</dbReference>
<reference evidence="10" key="1">
    <citation type="journal article" date="2019" name="Int. J. Syst. Evol. Microbiol.">
        <title>The Global Catalogue of Microorganisms (GCM) 10K type strain sequencing project: providing services to taxonomists for standard genome sequencing and annotation.</title>
        <authorList>
            <consortium name="The Broad Institute Genomics Platform"/>
            <consortium name="The Broad Institute Genome Sequencing Center for Infectious Disease"/>
            <person name="Wu L."/>
            <person name="Ma J."/>
        </authorList>
    </citation>
    <scope>NUCLEOTIDE SEQUENCE [LARGE SCALE GENOMIC DNA]</scope>
    <source>
        <strain evidence="10">JCM 17217</strain>
    </source>
</reference>
<dbReference type="InterPro" id="IPR025269">
    <property type="entry name" value="SAM-like_dom"/>
</dbReference>
<dbReference type="InterPro" id="IPR002104">
    <property type="entry name" value="Integrase_catalytic"/>
</dbReference>
<dbReference type="InterPro" id="IPR010998">
    <property type="entry name" value="Integrase_recombinase_N"/>
</dbReference>
<comment type="similarity">
    <text evidence="1">Belongs to the 'phage' integrase family.</text>
</comment>
<dbReference type="PANTHER" id="PTHR30349:SF64">
    <property type="entry name" value="PROPHAGE INTEGRASE INTD-RELATED"/>
    <property type="match status" value="1"/>
</dbReference>